<dbReference type="SUPFAM" id="SSF53756">
    <property type="entry name" value="UDP-Glycosyltransferase/glycogen phosphorylase"/>
    <property type="match status" value="1"/>
</dbReference>
<dbReference type="CDD" id="cd03788">
    <property type="entry name" value="GT20_TPS"/>
    <property type="match status" value="1"/>
</dbReference>
<dbReference type="InterPro" id="IPR001830">
    <property type="entry name" value="Glyco_trans_20"/>
</dbReference>
<comment type="similarity">
    <text evidence="1">Belongs to the glycosyltransferase 20 family.</text>
</comment>
<evidence type="ECO:0000313" key="2">
    <source>
        <dbReference type="EMBL" id="QIC67242.1"/>
    </source>
</evidence>
<organism evidence="2 3">
    <name type="scientific">Acinetobacter schindleri</name>
    <dbReference type="NCBI Taxonomy" id="108981"/>
    <lineage>
        <taxon>Bacteria</taxon>
        <taxon>Pseudomonadati</taxon>
        <taxon>Pseudomonadota</taxon>
        <taxon>Gammaproteobacteria</taxon>
        <taxon>Moraxellales</taxon>
        <taxon>Moraxellaceae</taxon>
        <taxon>Acinetobacter</taxon>
    </lineage>
</organism>
<dbReference type="GO" id="GO:0005992">
    <property type="term" value="P:trehalose biosynthetic process"/>
    <property type="evidence" value="ECO:0007669"/>
    <property type="project" value="InterPro"/>
</dbReference>
<gene>
    <name evidence="2" type="ORF">FSC10_07595</name>
</gene>
<dbReference type="PANTHER" id="PTHR10788">
    <property type="entry name" value="TREHALOSE-6-PHOSPHATE SYNTHASE"/>
    <property type="match status" value="1"/>
</dbReference>
<dbReference type="PANTHER" id="PTHR10788:SF106">
    <property type="entry name" value="BCDNA.GH08860"/>
    <property type="match status" value="1"/>
</dbReference>
<dbReference type="Gene3D" id="3.40.50.2000">
    <property type="entry name" value="Glycogen Phosphorylase B"/>
    <property type="match status" value="2"/>
</dbReference>
<sequence length="476" mass="55044">MSRLIVLSNRVTLPNPNATQAGGLAVALEDALNGIGGIWMGWNGKKTAYRQNSFDVLKDQQIEYHTCSFSEAEYQGFYCGFANGALWPLMHDQNQYIDYSDQDYRIYQDVNFKFARQLQKIIEPGDMIWVHDYHFLSVAHYCRQLGMRNRIGFFLHIPFPETQKWKDLACSQHLAAHLAQYDLLGMQTQQDQRNCYDFLKTTLSLTAHTNNILRNGQRQVEVKAYPISVHPTAIQRRAGQLTHTELPFDFSSSPDVKHIISVDRIDYSKGLLQKVDALRQCFQETPEMLSKIRQFQIACPCRLEVPTYANLYRDLKLDVDQLNQDFPHTDQPVFDCHYDALGHHALMRLYRKSEICWVNSVRDGMNLVAKEYIAAQDPENPGILILSKYAGAAEQMREALLVDPHDNNSMIKALKLAVKMPKSERIARYQALFQGLMDYDIVHWRDCFLKDLKHVSSQYIYQPLSKSPSHDLYLQH</sequence>
<dbReference type="Pfam" id="PF00982">
    <property type="entry name" value="Glyco_transf_20"/>
    <property type="match status" value="1"/>
</dbReference>
<dbReference type="GO" id="GO:0003825">
    <property type="term" value="F:alpha,alpha-trehalose-phosphate synthase (UDP-forming) activity"/>
    <property type="evidence" value="ECO:0007669"/>
    <property type="project" value="TreeGrafter"/>
</dbReference>
<proteinExistence type="inferred from homology"/>
<dbReference type="AlphaFoldDB" id="A0AAE7BWU6"/>
<protein>
    <submittedName>
        <fullName evidence="2">Trehalose-6-phosphate synthase</fullName>
    </submittedName>
</protein>
<dbReference type="RefSeq" id="WP_163171336.1">
    <property type="nucleotide sequence ID" value="NZ_CP044463.1"/>
</dbReference>
<reference evidence="2 3" key="1">
    <citation type="submission" date="2019-09" db="EMBL/GenBank/DDBJ databases">
        <title>Non-baumannii Acinetobacter spp. carrying blaNDM-1 isolated in China.</title>
        <authorList>
            <person name="Cui C."/>
            <person name="Chen C."/>
            <person name="Sun J."/>
            <person name="Liu Y."/>
        </authorList>
    </citation>
    <scope>NUCLEOTIDE SEQUENCE [LARGE SCALE GENOMIC DNA]</scope>
    <source>
        <strain evidence="2 3">HZE23-1</strain>
    </source>
</reference>
<name>A0AAE7BWU6_9GAMM</name>
<dbReference type="EMBL" id="CP044463">
    <property type="protein sequence ID" value="QIC67242.1"/>
    <property type="molecule type" value="Genomic_DNA"/>
</dbReference>
<evidence type="ECO:0000256" key="1">
    <source>
        <dbReference type="ARBA" id="ARBA00008799"/>
    </source>
</evidence>
<accession>A0AAE7BWU6</accession>
<dbReference type="Proteomes" id="UP000503505">
    <property type="component" value="Chromosome"/>
</dbReference>
<evidence type="ECO:0000313" key="3">
    <source>
        <dbReference type="Proteomes" id="UP000503505"/>
    </source>
</evidence>